<reference evidence="3" key="1">
    <citation type="submission" date="2025-08" db="UniProtKB">
        <authorList>
            <consortium name="RefSeq"/>
        </authorList>
    </citation>
    <scope>IDENTIFICATION</scope>
    <source>
        <tissue evidence="3">Whole organism</tissue>
    </source>
</reference>
<evidence type="ECO:0000256" key="1">
    <source>
        <dbReference type="SAM" id="MobiDB-lite"/>
    </source>
</evidence>
<gene>
    <name evidence="3" type="primary">LOC108675756</name>
</gene>
<accession>A0A8B7NZL7</accession>
<protein>
    <submittedName>
        <fullName evidence="3">Uncharacterized protein LOC108675756</fullName>
    </submittedName>
</protein>
<dbReference type="GeneID" id="108675756"/>
<organism evidence="2 3">
    <name type="scientific">Hyalella azteca</name>
    <name type="common">Amphipod</name>
    <dbReference type="NCBI Taxonomy" id="294128"/>
    <lineage>
        <taxon>Eukaryota</taxon>
        <taxon>Metazoa</taxon>
        <taxon>Ecdysozoa</taxon>
        <taxon>Arthropoda</taxon>
        <taxon>Crustacea</taxon>
        <taxon>Multicrustacea</taxon>
        <taxon>Malacostraca</taxon>
        <taxon>Eumalacostraca</taxon>
        <taxon>Peracarida</taxon>
        <taxon>Amphipoda</taxon>
        <taxon>Senticaudata</taxon>
        <taxon>Talitrida</taxon>
        <taxon>Talitroidea</taxon>
        <taxon>Hyalellidae</taxon>
        <taxon>Hyalella</taxon>
    </lineage>
</organism>
<feature type="region of interest" description="Disordered" evidence="1">
    <location>
        <begin position="1440"/>
        <end position="1507"/>
    </location>
</feature>
<feature type="region of interest" description="Disordered" evidence="1">
    <location>
        <begin position="670"/>
        <end position="690"/>
    </location>
</feature>
<dbReference type="OrthoDB" id="6512841at2759"/>
<feature type="compositionally biased region" description="Polar residues" evidence="1">
    <location>
        <begin position="304"/>
        <end position="322"/>
    </location>
</feature>
<evidence type="ECO:0000313" key="2">
    <source>
        <dbReference type="Proteomes" id="UP000694843"/>
    </source>
</evidence>
<feature type="region of interest" description="Disordered" evidence="1">
    <location>
        <begin position="290"/>
        <end position="338"/>
    </location>
</feature>
<feature type="region of interest" description="Disordered" evidence="1">
    <location>
        <begin position="1371"/>
        <end position="1411"/>
    </location>
</feature>
<dbReference type="Proteomes" id="UP000694843">
    <property type="component" value="Unplaced"/>
</dbReference>
<dbReference type="RefSeq" id="XP_018019274.1">
    <property type="nucleotide sequence ID" value="XM_018163785.1"/>
</dbReference>
<feature type="compositionally biased region" description="Low complexity" evidence="1">
    <location>
        <begin position="1379"/>
        <end position="1406"/>
    </location>
</feature>
<feature type="region of interest" description="Disordered" evidence="1">
    <location>
        <begin position="1188"/>
        <end position="1208"/>
    </location>
</feature>
<feature type="compositionally biased region" description="Polar residues" evidence="1">
    <location>
        <begin position="670"/>
        <end position="685"/>
    </location>
</feature>
<name>A0A8B7NZL7_HYAAZ</name>
<keyword evidence="2" id="KW-1185">Reference proteome</keyword>
<feature type="compositionally biased region" description="Basic and acidic residues" evidence="1">
    <location>
        <begin position="1257"/>
        <end position="1267"/>
    </location>
</feature>
<feature type="region of interest" description="Disordered" evidence="1">
    <location>
        <begin position="1067"/>
        <end position="1114"/>
    </location>
</feature>
<feature type="region of interest" description="Disordered" evidence="1">
    <location>
        <begin position="1242"/>
        <end position="1291"/>
    </location>
</feature>
<feature type="compositionally biased region" description="Polar residues" evidence="1">
    <location>
        <begin position="1098"/>
        <end position="1110"/>
    </location>
</feature>
<feature type="compositionally biased region" description="Basic and acidic residues" evidence="1">
    <location>
        <begin position="1193"/>
        <end position="1208"/>
    </location>
</feature>
<dbReference type="KEGG" id="hazt:108675756"/>
<sequence length="1507" mass="165828">MERSRRASSSSALSYLKKPFSWRLGALKLRRSKSTEVASFPVFDPSTATTFDNENSNFVSFNSELDSAVTQYLSQVTELGYRPTNGGSNLSSFKADWKDKNNSVASVNSRTSERLLAVQFQLNSSERRNLPSTVDTENRRTEDNGAIEITREEILDVNSFDENVNSEDSPVVDNINYPNFSEGPCAQENFYENGNVSVTDEPIYENLDASLDEVFNKEPLYDIVPRRPQVPPKPESLARTISQENEIDSSSEELKCCSISEDSQCADDISGDSLSAESLTDFLTQDIERNSKKRKKKNREQHTEQSCSVDGSETSDLGSSGSEDVPSIDEWPSTTSRAATTVSVSYEVEDIRPTKPEIALELLEDEVLAELELEKSLGSISHIDRSLTAPILEQISDEEDSIQAINSSIVEVCRSRDEIDEARIIDDVGSYSEDLIGASSIRHSVIIELKDSDKISPCTKQDLKRSGSLHVSGSNSEKCYRKSKSCKKKNRRMSETGIGISVGVIHNAKTNTKEFHDLSDRQIRQQVIEICDDGTWGLKKGDEETDLSLDIEIQAAGPEFIENSSAGREEIDKTEEAKQSINDCKTTVNLTWKKAQLPTDNKKKIKQESSLSKKKSPKMEECYSIAAPPQAFSNPDGSDGVFSASCVALNSEPNSLASVTGESVGHRINANQPINTTTKANSPSPSKKKEPFWNEAAKEDDGLQKDLKSNLGLAIMESYDKEMNKKRESLNLPEVSMLDFGQSAFDLEVDRKNVIKQMIVKTKKKQSWFGGPSATDMDASVPKKSSFNVVKRSNSMSSVSGVGSKSFSSRNGKEMKKDMSFLNMKSAASRIQRTSIGEDEDDIVFPSFMSNTESSDDKNSSEKCTPAIEPIPNIELTIKKLGVDQLTPLSPSYKLNKHLTAITPFKPPSQNKHSSIKNIKASLPIDAVPAEECAQVDIVPSPVTDIPKGNPDQKSLEEIIITDQPASSPASALFSSQVDIDSTAHESGFPEQLQIDIPETKNSMDEISAEAAAEVETLPAPRAKGEVDGGSILQQKALTKLYWEKKMATAAQDDLGWEPVANVCFRDPNAQEDTPITEDPTPAASGDADFLPAPPPQFDNTPPESIQDNDTQLHPKKIELERIVSLDDEISVLEREVLGDIVASDVEDDVEEEVVKQSLRENDERTKRNLKYVYGEEGVQELSSSVTGLVQNGHDDPDRVPTVKHGHGEAQVKVNVIEAEIRAQQERERELQLEQMKKKAVLEKNLQNSNKTKQIRHKDASSPHDSDEGFVDPPVERPSNVLTSPVAVNTDVGGTGYTHTVTDHDGEPVIYDAVEPVMSNKTAPEARVGLSSPVSAKPPPAASNTTETKIALEIRELKEREEELRRMRELRQGLKKTQNVSHNNSNNNTKTNNSLVNGNAPANSAGNGSGVHSEEFFAEEYDGEDHGSSSSREILDDHLTSLTTTTDEGNFSECGDATSSEDKSSNGSNSRIVSPEVPAGEYPRPSRRVTVRPFQADDEDERPVYTR</sequence>
<feature type="non-terminal residue" evidence="3">
    <location>
        <position position="1507"/>
    </location>
</feature>
<proteinExistence type="predicted"/>
<evidence type="ECO:0000313" key="3">
    <source>
        <dbReference type="RefSeq" id="XP_018019274.1"/>
    </source>
</evidence>
<feature type="region of interest" description="Disordered" evidence="1">
    <location>
        <begin position="226"/>
        <end position="253"/>
    </location>
</feature>